<dbReference type="GO" id="GO:0016020">
    <property type="term" value="C:membrane"/>
    <property type="evidence" value="ECO:0007669"/>
    <property type="project" value="UniProtKB-SubCell"/>
</dbReference>
<evidence type="ECO:0008006" key="9">
    <source>
        <dbReference type="Google" id="ProtNLM"/>
    </source>
</evidence>
<dbReference type="InterPro" id="IPR002293">
    <property type="entry name" value="AA/rel_permease1"/>
</dbReference>
<reference evidence="7" key="1">
    <citation type="journal article" date="2012" name="Nature">
        <title>The tomato genome sequence provides insights into fleshy fruit evolution.</title>
        <authorList>
            <consortium name="Tomato Genome Consortium"/>
        </authorList>
    </citation>
    <scope>NUCLEOTIDE SEQUENCE [LARGE SCALE GENOMIC DNA]</scope>
    <source>
        <strain evidence="7">cv. Heinz 1706</strain>
    </source>
</reference>
<protein>
    <recommendedName>
        <fullName evidence="9">Amino acid permease/ SLC12A domain-containing protein</fullName>
    </recommendedName>
</protein>
<evidence type="ECO:0000256" key="3">
    <source>
        <dbReference type="ARBA" id="ARBA00022692"/>
    </source>
</evidence>
<sequence>MTNYMEAESSTGSYHLLGENENKISSSNDDSRLRELGYKQELYRGLTLISNFSLTFCIVSVLTGISTLYNQALTFGGPVTIVCGWPIIGLMTLIVGLSMAEICSAYPTSAGLYYWSAKLAGNKIGPFAAWITGWDFEEGKVAEEKKSRMGYGEEVDSGHARLHELGYKQELKRDLSVLSNFAFSFSVVSVLTGLNTLMGTGLNFGGPVSYVYGWLIAGAFTLFVGMSMAEICSSYPTSGGLYYWSAKLAGPSWAPFASWITGWFNIVGQWAVTTSVDYSLAQLVQSSDFMAVLHWTTSRCMECFRCLSSYDFDPNGCNRKS</sequence>
<evidence type="ECO:0000313" key="7">
    <source>
        <dbReference type="EnsemblPlants" id="Solyc05g008770.3.1"/>
    </source>
</evidence>
<comment type="subcellular location">
    <subcellularLocation>
        <location evidence="1">Membrane</location>
        <topology evidence="1">Multi-pass membrane protein</topology>
    </subcellularLocation>
</comment>
<keyword evidence="2" id="KW-0813">Transport</keyword>
<evidence type="ECO:0000256" key="5">
    <source>
        <dbReference type="ARBA" id="ARBA00023136"/>
    </source>
</evidence>
<dbReference type="STRING" id="4081.A0A3Q7GB22"/>
<feature type="transmembrane region" description="Helical" evidence="6">
    <location>
        <begin position="42"/>
        <end position="69"/>
    </location>
</feature>
<keyword evidence="8" id="KW-1185">Reference proteome</keyword>
<keyword evidence="3 6" id="KW-0812">Transmembrane</keyword>
<feature type="transmembrane region" description="Helical" evidence="6">
    <location>
        <begin position="177"/>
        <end position="198"/>
    </location>
</feature>
<dbReference type="AlphaFoldDB" id="A0A3Q7GB22"/>
<feature type="transmembrane region" description="Helical" evidence="6">
    <location>
        <begin position="210"/>
        <end position="229"/>
    </location>
</feature>
<evidence type="ECO:0000256" key="6">
    <source>
        <dbReference type="SAM" id="Phobius"/>
    </source>
</evidence>
<evidence type="ECO:0000256" key="4">
    <source>
        <dbReference type="ARBA" id="ARBA00022989"/>
    </source>
</evidence>
<feature type="transmembrane region" description="Helical" evidence="6">
    <location>
        <begin position="75"/>
        <end position="97"/>
    </location>
</feature>
<proteinExistence type="predicted"/>
<accession>A0A3Q7GB22</accession>
<dbReference type="PANTHER" id="PTHR45649">
    <property type="entry name" value="AMINO-ACID PERMEASE BAT1"/>
    <property type="match status" value="1"/>
</dbReference>
<keyword evidence="4 6" id="KW-1133">Transmembrane helix</keyword>
<dbReference type="OMA" id="CEDWASL"/>
<dbReference type="Gramene" id="Solyc05g008770.3.1">
    <property type="protein sequence ID" value="Solyc05g008770.3.1"/>
    <property type="gene ID" value="Solyc05g008770.3"/>
</dbReference>
<dbReference type="GO" id="GO:0022857">
    <property type="term" value="F:transmembrane transporter activity"/>
    <property type="evidence" value="ECO:0007669"/>
    <property type="project" value="InterPro"/>
</dbReference>
<evidence type="ECO:0000313" key="8">
    <source>
        <dbReference type="Proteomes" id="UP000004994"/>
    </source>
</evidence>
<dbReference type="PANTHER" id="PTHR45649:SF30">
    <property type="entry name" value="AMINO-ACID PERMEASE BAT1"/>
    <property type="match status" value="1"/>
</dbReference>
<dbReference type="Pfam" id="PF13520">
    <property type="entry name" value="AA_permease_2"/>
    <property type="match status" value="2"/>
</dbReference>
<keyword evidence="5 6" id="KW-0472">Membrane</keyword>
<evidence type="ECO:0000256" key="1">
    <source>
        <dbReference type="ARBA" id="ARBA00004141"/>
    </source>
</evidence>
<dbReference type="InterPro" id="IPR004840">
    <property type="entry name" value="Amino_acid_permease_CS"/>
</dbReference>
<name>A0A3Q7GB22_SOLLC</name>
<dbReference type="InParanoid" id="A0A3Q7GB22"/>
<organism evidence="7">
    <name type="scientific">Solanum lycopersicum</name>
    <name type="common">Tomato</name>
    <name type="synonym">Lycopersicon esculentum</name>
    <dbReference type="NCBI Taxonomy" id="4081"/>
    <lineage>
        <taxon>Eukaryota</taxon>
        <taxon>Viridiplantae</taxon>
        <taxon>Streptophyta</taxon>
        <taxon>Embryophyta</taxon>
        <taxon>Tracheophyta</taxon>
        <taxon>Spermatophyta</taxon>
        <taxon>Magnoliopsida</taxon>
        <taxon>eudicotyledons</taxon>
        <taxon>Gunneridae</taxon>
        <taxon>Pentapetalae</taxon>
        <taxon>asterids</taxon>
        <taxon>lamiids</taxon>
        <taxon>Solanales</taxon>
        <taxon>Solanaceae</taxon>
        <taxon>Solanoideae</taxon>
        <taxon>Solaneae</taxon>
        <taxon>Solanum</taxon>
        <taxon>Solanum subgen. Lycopersicon</taxon>
    </lineage>
</organism>
<dbReference type="Proteomes" id="UP000004994">
    <property type="component" value="Chromosome 5"/>
</dbReference>
<dbReference type="PROSITE" id="PS00218">
    <property type="entry name" value="AMINO_ACID_PERMEASE_1"/>
    <property type="match status" value="1"/>
</dbReference>
<dbReference type="EnsemblPlants" id="Solyc05g008770.3.1">
    <property type="protein sequence ID" value="Solyc05g008770.3.1"/>
    <property type="gene ID" value="Solyc05g008770.3"/>
</dbReference>
<dbReference type="PaxDb" id="4081-Solyc05g008770.2.1"/>
<dbReference type="GO" id="GO:0006865">
    <property type="term" value="P:amino acid transport"/>
    <property type="evidence" value="ECO:0007669"/>
    <property type="project" value="InterPro"/>
</dbReference>
<dbReference type="Gene3D" id="1.20.1740.10">
    <property type="entry name" value="Amino acid/polyamine transporter I"/>
    <property type="match status" value="2"/>
</dbReference>
<reference evidence="7" key="2">
    <citation type="submission" date="2019-01" db="UniProtKB">
        <authorList>
            <consortium name="EnsemblPlants"/>
        </authorList>
    </citation>
    <scope>IDENTIFICATION</scope>
    <source>
        <strain evidence="7">cv. Heinz 1706</strain>
    </source>
</reference>
<evidence type="ECO:0000256" key="2">
    <source>
        <dbReference type="ARBA" id="ARBA00022448"/>
    </source>
</evidence>